<sequence length="218" mass="24321">MSEIRSGLRHLLANPRVYDSFQYLVGAYAWRKRFVREFVEPVLREREHVIDIGCGTGDILQYLPHHVSYVGFDRNAAYIEAARRRFPDRDACFECESVGPGSGAKHAKFGIALATGLMHHLNDAEAATLLQAARDSLEDTGRLFLLDPVYTEGQSRLARYVVSKDRGQNVRTVADSVDLCKTVFDSVEYHVDMSPILIPYTGIVITCSGKLKAGQSPD</sequence>
<dbReference type="SUPFAM" id="SSF53335">
    <property type="entry name" value="S-adenosyl-L-methionine-dependent methyltransferases"/>
    <property type="match status" value="1"/>
</dbReference>
<accession>A0A382HLH7</accession>
<feature type="domain" description="Methyltransferase type 12" evidence="1">
    <location>
        <begin position="50"/>
        <end position="143"/>
    </location>
</feature>
<dbReference type="AlphaFoldDB" id="A0A382HLH7"/>
<dbReference type="CDD" id="cd02440">
    <property type="entry name" value="AdoMet_MTases"/>
    <property type="match status" value="1"/>
</dbReference>
<name>A0A382HLH7_9ZZZZ</name>
<dbReference type="Pfam" id="PF08242">
    <property type="entry name" value="Methyltransf_12"/>
    <property type="match status" value="1"/>
</dbReference>
<dbReference type="EMBL" id="UINC01061947">
    <property type="protein sequence ID" value="SVB88059.1"/>
    <property type="molecule type" value="Genomic_DNA"/>
</dbReference>
<organism evidence="2">
    <name type="scientific">marine metagenome</name>
    <dbReference type="NCBI Taxonomy" id="408172"/>
    <lineage>
        <taxon>unclassified sequences</taxon>
        <taxon>metagenomes</taxon>
        <taxon>ecological metagenomes</taxon>
    </lineage>
</organism>
<dbReference type="Gene3D" id="3.40.50.150">
    <property type="entry name" value="Vaccinia Virus protein VP39"/>
    <property type="match status" value="1"/>
</dbReference>
<gene>
    <name evidence="2" type="ORF">METZ01_LOCUS240913</name>
</gene>
<protein>
    <recommendedName>
        <fullName evidence="1">Methyltransferase type 12 domain-containing protein</fullName>
    </recommendedName>
</protein>
<dbReference type="InterPro" id="IPR013217">
    <property type="entry name" value="Methyltransf_12"/>
</dbReference>
<evidence type="ECO:0000259" key="1">
    <source>
        <dbReference type="Pfam" id="PF08242"/>
    </source>
</evidence>
<evidence type="ECO:0000313" key="2">
    <source>
        <dbReference type="EMBL" id="SVB88059.1"/>
    </source>
</evidence>
<proteinExistence type="predicted"/>
<dbReference type="InterPro" id="IPR029063">
    <property type="entry name" value="SAM-dependent_MTases_sf"/>
</dbReference>
<reference evidence="2" key="1">
    <citation type="submission" date="2018-05" db="EMBL/GenBank/DDBJ databases">
        <authorList>
            <person name="Lanie J.A."/>
            <person name="Ng W.-L."/>
            <person name="Kazmierczak K.M."/>
            <person name="Andrzejewski T.M."/>
            <person name="Davidsen T.M."/>
            <person name="Wayne K.J."/>
            <person name="Tettelin H."/>
            <person name="Glass J.I."/>
            <person name="Rusch D."/>
            <person name="Podicherti R."/>
            <person name="Tsui H.-C.T."/>
            <person name="Winkler M.E."/>
        </authorList>
    </citation>
    <scope>NUCLEOTIDE SEQUENCE</scope>
</reference>